<name>A0ABU0AN05_9BACI</name>
<proteinExistence type="predicted"/>
<evidence type="ECO:0000313" key="1">
    <source>
        <dbReference type="EMBL" id="MDQ0272627.1"/>
    </source>
</evidence>
<organism evidence="1 2">
    <name type="scientific">Cytobacillus purgationiresistens</name>
    <dbReference type="NCBI Taxonomy" id="863449"/>
    <lineage>
        <taxon>Bacteria</taxon>
        <taxon>Bacillati</taxon>
        <taxon>Bacillota</taxon>
        <taxon>Bacilli</taxon>
        <taxon>Bacillales</taxon>
        <taxon>Bacillaceae</taxon>
        <taxon>Cytobacillus</taxon>
    </lineage>
</organism>
<reference evidence="1 2" key="1">
    <citation type="submission" date="2023-07" db="EMBL/GenBank/DDBJ databases">
        <title>Genomic Encyclopedia of Type Strains, Phase IV (KMG-IV): sequencing the most valuable type-strain genomes for metagenomic binning, comparative biology and taxonomic classification.</title>
        <authorList>
            <person name="Goeker M."/>
        </authorList>
    </citation>
    <scope>NUCLEOTIDE SEQUENCE [LARGE SCALE GENOMIC DNA]</scope>
    <source>
        <strain evidence="1 2">DSM 23494</strain>
    </source>
</reference>
<evidence type="ECO:0008006" key="3">
    <source>
        <dbReference type="Google" id="ProtNLM"/>
    </source>
</evidence>
<dbReference type="Proteomes" id="UP001238088">
    <property type="component" value="Unassembled WGS sequence"/>
</dbReference>
<comment type="caution">
    <text evidence="1">The sequence shown here is derived from an EMBL/GenBank/DDBJ whole genome shotgun (WGS) entry which is preliminary data.</text>
</comment>
<gene>
    <name evidence="1" type="ORF">J2S17_004520</name>
</gene>
<keyword evidence="2" id="KW-1185">Reference proteome</keyword>
<dbReference type="EMBL" id="JAUSUB010000026">
    <property type="protein sequence ID" value="MDQ0272627.1"/>
    <property type="molecule type" value="Genomic_DNA"/>
</dbReference>
<sequence length="41" mass="4844">MRDIIKIIGVEKYFKIVLTVLVNRCYYIKAVVDDGNLEKRN</sequence>
<protein>
    <recommendedName>
        <fullName evidence="3">Transposase</fullName>
    </recommendedName>
</protein>
<accession>A0ABU0AN05</accession>
<evidence type="ECO:0000313" key="2">
    <source>
        <dbReference type="Proteomes" id="UP001238088"/>
    </source>
</evidence>